<keyword evidence="3" id="KW-1185">Reference proteome</keyword>
<reference evidence="2 3" key="1">
    <citation type="submission" date="2019-07" db="EMBL/GenBank/DDBJ databases">
        <title>Whole genome shotgun sequence of Segetibacter aerophilus NBRC 106135.</title>
        <authorList>
            <person name="Hosoyama A."/>
            <person name="Uohara A."/>
            <person name="Ohji S."/>
            <person name="Ichikawa N."/>
        </authorList>
    </citation>
    <scope>NUCLEOTIDE SEQUENCE [LARGE SCALE GENOMIC DNA]</scope>
    <source>
        <strain evidence="2 3">NBRC 106135</strain>
    </source>
</reference>
<protein>
    <submittedName>
        <fullName evidence="2">Peptidase S41</fullName>
    </submittedName>
</protein>
<dbReference type="EMBL" id="BJYT01000015">
    <property type="protein sequence ID" value="GEO11069.1"/>
    <property type="molecule type" value="Genomic_DNA"/>
</dbReference>
<dbReference type="GO" id="GO:0030288">
    <property type="term" value="C:outer membrane-bounded periplasmic space"/>
    <property type="evidence" value="ECO:0007669"/>
    <property type="project" value="TreeGrafter"/>
</dbReference>
<dbReference type="PANTHER" id="PTHR32060">
    <property type="entry name" value="TAIL-SPECIFIC PROTEASE"/>
    <property type="match status" value="1"/>
</dbReference>
<dbReference type="InterPro" id="IPR029045">
    <property type="entry name" value="ClpP/crotonase-like_dom_sf"/>
</dbReference>
<dbReference type="Gene3D" id="3.90.226.10">
    <property type="entry name" value="2-enoyl-CoA Hydratase, Chain A, domain 1"/>
    <property type="match status" value="1"/>
</dbReference>
<dbReference type="GO" id="GO:0006508">
    <property type="term" value="P:proteolysis"/>
    <property type="evidence" value="ECO:0007669"/>
    <property type="project" value="InterPro"/>
</dbReference>
<proteinExistence type="predicted"/>
<dbReference type="Gene3D" id="2.30.42.10">
    <property type="match status" value="1"/>
</dbReference>
<gene>
    <name evidence="2" type="ORF">SAE01_35650</name>
</gene>
<accession>A0A512BGH4</accession>
<dbReference type="CDD" id="cd07561">
    <property type="entry name" value="Peptidase_S41_CPP_like"/>
    <property type="match status" value="1"/>
</dbReference>
<organism evidence="2 3">
    <name type="scientific">Segetibacter aerophilus</name>
    <dbReference type="NCBI Taxonomy" id="670293"/>
    <lineage>
        <taxon>Bacteria</taxon>
        <taxon>Pseudomonadati</taxon>
        <taxon>Bacteroidota</taxon>
        <taxon>Chitinophagia</taxon>
        <taxon>Chitinophagales</taxon>
        <taxon>Chitinophagaceae</taxon>
        <taxon>Segetibacter</taxon>
    </lineage>
</organism>
<evidence type="ECO:0000313" key="2">
    <source>
        <dbReference type="EMBL" id="GEO11069.1"/>
    </source>
</evidence>
<dbReference type="SUPFAM" id="SSF50156">
    <property type="entry name" value="PDZ domain-like"/>
    <property type="match status" value="1"/>
</dbReference>
<sequence>MLHNLLSKNILLVATFATGLSILSSCQKDIVEQPATTETPATNSNTGPSAEYKMKDSVLQFSREIYLWYNQIPSSFDAQSFATPVETMTAIRAFSIEAPFTTAVDRWSFAIKKTEWDNSSTGHVQQTAESTIDLGMRVFFRTEGDLRVTHVEPESAAGRAGVHRGWRITKINGSTNITTGNGTQIINGVYESTNSTFTFQKPDGTSVNVSLSANAYNEHPVVLDSVYTAGSKKVGYLVFNSFLGDTTKIYNDFNRVFSRFSNEGVNEVVVDLRYNGGGYVTVQERLANYLINNAYNGQVMMTEKFNDKNTRYNNTTRFKKLGSLNLNRIFFIASSNTASASELLINNLKAHMDVRLVGPSNTTGKPVGFFPIPVGEWYIFPVSFRTVNKNGEGSYFGGLTITNRAADGIDKDWGDKSETALASILNGFSSGTFRSAETEGVVADPAVEVVNGRLSQREFKGTIDTRGMR</sequence>
<comment type="caution">
    <text evidence="2">The sequence shown here is derived from an EMBL/GenBank/DDBJ whole genome shotgun (WGS) entry which is preliminary data.</text>
</comment>
<dbReference type="Proteomes" id="UP000321513">
    <property type="component" value="Unassembled WGS sequence"/>
</dbReference>
<evidence type="ECO:0000259" key="1">
    <source>
        <dbReference type="Pfam" id="PF03572"/>
    </source>
</evidence>
<dbReference type="OrthoDB" id="7168509at2"/>
<dbReference type="InterPro" id="IPR005151">
    <property type="entry name" value="Tail-specific_protease"/>
</dbReference>
<dbReference type="GO" id="GO:0008236">
    <property type="term" value="F:serine-type peptidase activity"/>
    <property type="evidence" value="ECO:0007669"/>
    <property type="project" value="InterPro"/>
</dbReference>
<dbReference type="Pfam" id="PF03572">
    <property type="entry name" value="Peptidase_S41"/>
    <property type="match status" value="1"/>
</dbReference>
<dbReference type="PANTHER" id="PTHR32060:SF30">
    <property type="entry name" value="CARBOXY-TERMINAL PROCESSING PROTEASE CTPA"/>
    <property type="match status" value="1"/>
</dbReference>
<dbReference type="InterPro" id="IPR036034">
    <property type="entry name" value="PDZ_sf"/>
</dbReference>
<evidence type="ECO:0000313" key="3">
    <source>
        <dbReference type="Proteomes" id="UP000321513"/>
    </source>
</evidence>
<name>A0A512BGH4_9BACT</name>
<dbReference type="GO" id="GO:0004175">
    <property type="term" value="F:endopeptidase activity"/>
    <property type="evidence" value="ECO:0007669"/>
    <property type="project" value="TreeGrafter"/>
</dbReference>
<feature type="domain" description="Tail specific protease" evidence="1">
    <location>
        <begin position="233"/>
        <end position="368"/>
    </location>
</feature>
<dbReference type="GO" id="GO:0007165">
    <property type="term" value="P:signal transduction"/>
    <property type="evidence" value="ECO:0007669"/>
    <property type="project" value="TreeGrafter"/>
</dbReference>
<dbReference type="AlphaFoldDB" id="A0A512BGH4"/>
<dbReference type="RefSeq" id="WP_147205179.1">
    <property type="nucleotide sequence ID" value="NZ_BJYT01000015.1"/>
</dbReference>
<dbReference type="Gene3D" id="3.30.750.170">
    <property type="match status" value="1"/>
</dbReference>
<dbReference type="SUPFAM" id="SSF52096">
    <property type="entry name" value="ClpP/crotonase"/>
    <property type="match status" value="1"/>
</dbReference>